<evidence type="ECO:0000256" key="4">
    <source>
        <dbReference type="ARBA" id="ARBA00023242"/>
    </source>
</evidence>
<dbReference type="GO" id="GO:0016829">
    <property type="term" value="F:lyase activity"/>
    <property type="evidence" value="ECO:0007669"/>
    <property type="project" value="UniProtKB-KW"/>
</dbReference>
<keyword evidence="1" id="KW-0540">Nuclease</keyword>
<name>A0A409YRJ9_9AGAR</name>
<dbReference type="OrthoDB" id="49151at2759"/>
<feature type="region of interest" description="Disordered" evidence="7">
    <location>
        <begin position="1"/>
        <end position="42"/>
    </location>
</feature>
<comment type="caution">
    <text evidence="8">The sequence shown here is derived from an EMBL/GenBank/DDBJ whole genome shotgun (WGS) entry which is preliminary data.</text>
</comment>
<evidence type="ECO:0000256" key="3">
    <source>
        <dbReference type="ARBA" id="ARBA00023239"/>
    </source>
</evidence>
<dbReference type="PANTHER" id="PTHR13522:SF3">
    <property type="entry name" value="U6 SNRNA PHOSPHODIESTERASE 1"/>
    <property type="match status" value="1"/>
</dbReference>
<dbReference type="GO" id="GO:0034477">
    <property type="term" value="P:U6 snRNA 3'-end processing"/>
    <property type="evidence" value="ECO:0007669"/>
    <property type="project" value="InterPro"/>
</dbReference>
<keyword evidence="9" id="KW-1185">Reference proteome</keyword>
<keyword evidence="4" id="KW-0539">Nucleus</keyword>
<dbReference type="STRING" id="231916.A0A409YRJ9"/>
<evidence type="ECO:0000256" key="5">
    <source>
        <dbReference type="ARBA" id="ARBA00029543"/>
    </source>
</evidence>
<evidence type="ECO:0000256" key="7">
    <source>
        <dbReference type="SAM" id="MobiDB-lite"/>
    </source>
</evidence>
<evidence type="ECO:0000313" key="9">
    <source>
        <dbReference type="Proteomes" id="UP000284706"/>
    </source>
</evidence>
<protein>
    <recommendedName>
        <fullName evidence="5">U6 snRNA phosphodiesterase 1</fullName>
    </recommendedName>
    <alternativeName>
        <fullName evidence="6">3'-5' RNA exonuclease USB1</fullName>
    </alternativeName>
</protein>
<evidence type="ECO:0000313" key="8">
    <source>
        <dbReference type="EMBL" id="PPR05613.1"/>
    </source>
</evidence>
<accession>A0A409YRJ9</accession>
<dbReference type="Proteomes" id="UP000284706">
    <property type="component" value="Unassembled WGS sequence"/>
</dbReference>
<dbReference type="Pfam" id="PF09749">
    <property type="entry name" value="HVSL"/>
    <property type="match status" value="1"/>
</dbReference>
<dbReference type="PANTHER" id="PTHR13522">
    <property type="entry name" value="U6 SNRNA PHOSPHODIESTERASE 1"/>
    <property type="match status" value="1"/>
</dbReference>
<dbReference type="GO" id="GO:0000175">
    <property type="term" value="F:3'-5'-RNA exonuclease activity"/>
    <property type="evidence" value="ECO:0007669"/>
    <property type="project" value="TreeGrafter"/>
</dbReference>
<sequence>MKRSSLALVSYASSDEEDTSGSVDPPMRVESQPLPKKRKLPPVSATIVGPDHVDNPSLHQGRIRSTPHVEGQFAAHVYVSLNLGRHSPMSRLYKVVQAVLRDAKQEVPALRDIWTTKSSGVVNASTEKEAKDEPKRELHISLSRPIFLRAHQREDLKRAVKKVAKSSKPFVASFTTLSELVNDEKTRTFLTMEIGAGHHELRVLADDLTPALEAIRQRAYYAEPRLHASIAWALLSEPEANPIATQSVSSGSTPGSDTLSRPRPSSRPATPDEPAGSGPTRFPTIPCIPPRLIAVLNERYGPELSSSKVGAFDVESVVLKIGKDITEWRLGCKWFFSFPL</sequence>
<keyword evidence="3" id="KW-0456">Lyase</keyword>
<evidence type="ECO:0000256" key="6">
    <source>
        <dbReference type="ARBA" id="ARBA00030030"/>
    </source>
</evidence>
<evidence type="ECO:0000256" key="1">
    <source>
        <dbReference type="ARBA" id="ARBA00022722"/>
    </source>
</evidence>
<dbReference type="GO" id="GO:0005634">
    <property type="term" value="C:nucleus"/>
    <property type="evidence" value="ECO:0007669"/>
    <property type="project" value="TreeGrafter"/>
</dbReference>
<proteinExistence type="predicted"/>
<dbReference type="EMBL" id="NHYE01000456">
    <property type="protein sequence ID" value="PPR05613.1"/>
    <property type="molecule type" value="Genomic_DNA"/>
</dbReference>
<organism evidence="8 9">
    <name type="scientific">Gymnopilus dilepis</name>
    <dbReference type="NCBI Taxonomy" id="231916"/>
    <lineage>
        <taxon>Eukaryota</taxon>
        <taxon>Fungi</taxon>
        <taxon>Dikarya</taxon>
        <taxon>Basidiomycota</taxon>
        <taxon>Agaricomycotina</taxon>
        <taxon>Agaricomycetes</taxon>
        <taxon>Agaricomycetidae</taxon>
        <taxon>Agaricales</taxon>
        <taxon>Agaricineae</taxon>
        <taxon>Hymenogastraceae</taxon>
        <taxon>Gymnopilus</taxon>
    </lineage>
</organism>
<evidence type="ECO:0000256" key="2">
    <source>
        <dbReference type="ARBA" id="ARBA00022801"/>
    </source>
</evidence>
<dbReference type="InParanoid" id="A0A409YRJ9"/>
<reference evidence="8 9" key="1">
    <citation type="journal article" date="2018" name="Evol. Lett.">
        <title>Horizontal gene cluster transfer increased hallucinogenic mushroom diversity.</title>
        <authorList>
            <person name="Reynolds H.T."/>
            <person name="Vijayakumar V."/>
            <person name="Gluck-Thaler E."/>
            <person name="Korotkin H.B."/>
            <person name="Matheny P.B."/>
            <person name="Slot J.C."/>
        </authorList>
    </citation>
    <scope>NUCLEOTIDE SEQUENCE [LARGE SCALE GENOMIC DNA]</scope>
    <source>
        <strain evidence="8 9">SRW20</strain>
    </source>
</reference>
<gene>
    <name evidence="8" type="ORF">CVT26_009133</name>
</gene>
<dbReference type="InterPro" id="IPR027521">
    <property type="entry name" value="Usb1"/>
</dbReference>
<feature type="region of interest" description="Disordered" evidence="7">
    <location>
        <begin position="244"/>
        <end position="284"/>
    </location>
</feature>
<dbReference type="Gene3D" id="3.90.1140.10">
    <property type="entry name" value="Cyclic phosphodiesterase"/>
    <property type="match status" value="1"/>
</dbReference>
<dbReference type="AlphaFoldDB" id="A0A409YRJ9"/>
<keyword evidence="2" id="KW-0378">Hydrolase</keyword>
<dbReference type="FunCoup" id="A0A409YRJ9">
    <property type="interactions" value="162"/>
</dbReference>
<feature type="compositionally biased region" description="Polar residues" evidence="7">
    <location>
        <begin position="244"/>
        <end position="259"/>
    </location>
</feature>